<dbReference type="OrthoDB" id="72053at2759"/>
<evidence type="ECO:0000256" key="1">
    <source>
        <dbReference type="ARBA" id="ARBA00001182"/>
    </source>
</evidence>
<dbReference type="NCBIfam" id="TIGR01126">
    <property type="entry name" value="pdi_dom"/>
    <property type="match status" value="1"/>
</dbReference>
<proteinExistence type="inferred from homology"/>
<dbReference type="SUPFAM" id="SSF52833">
    <property type="entry name" value="Thioredoxin-like"/>
    <property type="match status" value="4"/>
</dbReference>
<dbReference type="InterPro" id="IPR017937">
    <property type="entry name" value="Thioredoxin_CS"/>
</dbReference>
<evidence type="ECO:0000256" key="11">
    <source>
        <dbReference type="PIRSR" id="PIRSR605792-51"/>
    </source>
</evidence>
<dbReference type="FunFam" id="3.40.30.10:FF:000027">
    <property type="entry name" value="protein disulfide-isomerase A2"/>
    <property type="match status" value="1"/>
</dbReference>
<protein>
    <recommendedName>
        <fullName evidence="4 13">Protein disulfide-isomerase</fullName>
        <ecNumber evidence="4 13">5.3.4.1</ecNumber>
    </recommendedName>
</protein>
<evidence type="ECO:0000256" key="12">
    <source>
        <dbReference type="RuleBase" id="RU004208"/>
    </source>
</evidence>
<organism evidence="16 17">
    <name type="scientific">Amphibalanus amphitrite</name>
    <name type="common">Striped barnacle</name>
    <name type="synonym">Balanus amphitrite</name>
    <dbReference type="NCBI Taxonomy" id="1232801"/>
    <lineage>
        <taxon>Eukaryota</taxon>
        <taxon>Metazoa</taxon>
        <taxon>Ecdysozoa</taxon>
        <taxon>Arthropoda</taxon>
        <taxon>Crustacea</taxon>
        <taxon>Multicrustacea</taxon>
        <taxon>Cirripedia</taxon>
        <taxon>Thoracica</taxon>
        <taxon>Thoracicalcarea</taxon>
        <taxon>Balanomorpha</taxon>
        <taxon>Balanoidea</taxon>
        <taxon>Balanidae</taxon>
        <taxon>Amphibalaninae</taxon>
        <taxon>Amphibalanus</taxon>
    </lineage>
</organism>
<sequence>MNIHYFALLFLVSVTCSATTDVEEDEGVLILNENNFEEVVAETKLLLVEFYAPWCGHCKNLAPHYAKAAQQLRREEGAVGAARLAKVDCTRHKKLAERHSIRSYPTLKLHTADRWVDYEGEHTAEAIAAWVRRRAGPPAVTITTAEQAETFLAQSEAAVVGFFAGGAGAGSFLEWAEREESLPCALATTAEVADKLDAADGSVAIFKKYDELRHDLSGPIDSVDELAAWVDRLAPPLLLRFGDNTADDVFDSTGDGTLLLFTPADGEVFVEATAVTRAVARDHRGEMLFTWVDVNEKSFSRVLEFFGVKLSDAPTVRIVRPSDMTKYRSEKGGPPTRESLQELVTAYLGGELKPYLLSEDLPADWDAKPVRYLVGSNFDTVALDKSKTVLVDFYAPWCGHCRKLEPELDKLGEKYKDSKTVLIAKMDATQNELTHTRPRSFPTIKMWKKGTNEVVEYNGERTVGGMTKFIETGGEYGKAPPEEDDYDDDEDFEYSEDYTDDDEYAGHDEL</sequence>
<keyword evidence="9 13" id="KW-0413">Isomerase</keyword>
<dbReference type="CDD" id="cd02961">
    <property type="entry name" value="PDI_a_family"/>
    <property type="match status" value="1"/>
</dbReference>
<name>A0A6A4WSB4_AMPAM</name>
<dbReference type="PROSITE" id="PS51352">
    <property type="entry name" value="THIOREDOXIN_2"/>
    <property type="match status" value="2"/>
</dbReference>
<dbReference type="CDD" id="cd02982">
    <property type="entry name" value="PDI_b'_family"/>
    <property type="match status" value="1"/>
</dbReference>
<keyword evidence="5 13" id="KW-0732">Signal</keyword>
<evidence type="ECO:0000256" key="5">
    <source>
        <dbReference type="ARBA" id="ARBA00022729"/>
    </source>
</evidence>
<dbReference type="FunFam" id="3.40.30.10:FF:000107">
    <property type="entry name" value="Protein disulfide-isomerase 5-2"/>
    <property type="match status" value="1"/>
</dbReference>
<dbReference type="Pfam" id="PF00085">
    <property type="entry name" value="Thioredoxin"/>
    <property type="match status" value="2"/>
</dbReference>
<evidence type="ECO:0000313" key="17">
    <source>
        <dbReference type="Proteomes" id="UP000440578"/>
    </source>
</evidence>
<dbReference type="GO" id="GO:0034976">
    <property type="term" value="P:response to endoplasmic reticulum stress"/>
    <property type="evidence" value="ECO:0007669"/>
    <property type="project" value="TreeGrafter"/>
</dbReference>
<dbReference type="GO" id="GO:0006457">
    <property type="term" value="P:protein folding"/>
    <property type="evidence" value="ECO:0007669"/>
    <property type="project" value="TreeGrafter"/>
</dbReference>
<evidence type="ECO:0000256" key="14">
    <source>
        <dbReference type="SAM" id="MobiDB-lite"/>
    </source>
</evidence>
<feature type="disulfide bond" description="Redox-active" evidence="11">
    <location>
        <begin position="55"/>
        <end position="58"/>
    </location>
</feature>
<evidence type="ECO:0000256" key="10">
    <source>
        <dbReference type="ARBA" id="ARBA00023284"/>
    </source>
</evidence>
<feature type="disulfide bond" description="Redox-active" evidence="11">
    <location>
        <begin position="398"/>
        <end position="401"/>
    </location>
</feature>
<keyword evidence="6" id="KW-0677">Repeat</keyword>
<dbReference type="PRINTS" id="PR00421">
    <property type="entry name" value="THIOREDOXIN"/>
</dbReference>
<feature type="domain" description="Thioredoxin" evidence="15">
    <location>
        <begin position="346"/>
        <end position="475"/>
    </location>
</feature>
<dbReference type="GO" id="GO:0005788">
    <property type="term" value="C:endoplasmic reticulum lumen"/>
    <property type="evidence" value="ECO:0007669"/>
    <property type="project" value="UniProtKB-SubCell"/>
</dbReference>
<dbReference type="PANTHER" id="PTHR18929">
    <property type="entry name" value="PROTEIN DISULFIDE ISOMERASE"/>
    <property type="match status" value="1"/>
</dbReference>
<dbReference type="PROSITE" id="PS00194">
    <property type="entry name" value="THIOREDOXIN_1"/>
    <property type="match status" value="2"/>
</dbReference>
<dbReference type="InterPro" id="IPR005792">
    <property type="entry name" value="Prot_disulphide_isomerase"/>
</dbReference>
<dbReference type="EMBL" id="VIIS01000788">
    <property type="protein sequence ID" value="KAF0305019.1"/>
    <property type="molecule type" value="Genomic_DNA"/>
</dbReference>
<reference evidence="16 17" key="1">
    <citation type="submission" date="2019-07" db="EMBL/GenBank/DDBJ databases">
        <title>Draft genome assembly of a fouling barnacle, Amphibalanus amphitrite (Darwin, 1854): The first reference genome for Thecostraca.</title>
        <authorList>
            <person name="Kim W."/>
        </authorList>
    </citation>
    <scope>NUCLEOTIDE SEQUENCE [LARGE SCALE GENOMIC DNA]</scope>
    <source>
        <strain evidence="16">SNU_AA5</strain>
        <tissue evidence="16">Soma without cirri and trophi</tissue>
    </source>
</reference>
<evidence type="ECO:0000313" key="16">
    <source>
        <dbReference type="EMBL" id="KAF0305021.1"/>
    </source>
</evidence>
<feature type="domain" description="Thioredoxin" evidence="15">
    <location>
        <begin position="10"/>
        <end position="136"/>
    </location>
</feature>
<keyword evidence="17" id="KW-1185">Reference proteome</keyword>
<dbReference type="Proteomes" id="UP000440578">
    <property type="component" value="Unassembled WGS sequence"/>
</dbReference>
<keyword evidence="8 11" id="KW-1015">Disulfide bond</keyword>
<comment type="subcellular location">
    <subcellularLocation>
        <location evidence="2">Endoplasmic reticulum lumen</location>
    </subcellularLocation>
</comment>
<evidence type="ECO:0000256" key="3">
    <source>
        <dbReference type="ARBA" id="ARBA00006347"/>
    </source>
</evidence>
<keyword evidence="7" id="KW-0256">Endoplasmic reticulum</keyword>
<evidence type="ECO:0000256" key="8">
    <source>
        <dbReference type="ARBA" id="ARBA00023157"/>
    </source>
</evidence>
<accession>A0A6A4WSB4</accession>
<evidence type="ECO:0000256" key="7">
    <source>
        <dbReference type="ARBA" id="ARBA00022824"/>
    </source>
</evidence>
<dbReference type="GO" id="GO:0003756">
    <property type="term" value="F:protein disulfide isomerase activity"/>
    <property type="evidence" value="ECO:0007669"/>
    <property type="project" value="UniProtKB-EC"/>
</dbReference>
<dbReference type="InterPro" id="IPR013766">
    <property type="entry name" value="Thioredoxin_domain"/>
</dbReference>
<dbReference type="Pfam" id="PF13848">
    <property type="entry name" value="Thioredoxin_6"/>
    <property type="match status" value="1"/>
</dbReference>
<dbReference type="NCBIfam" id="TIGR01130">
    <property type="entry name" value="ER_PDI_fam"/>
    <property type="match status" value="1"/>
</dbReference>
<dbReference type="AlphaFoldDB" id="A0A6A4WSB4"/>
<dbReference type="CDD" id="cd02995">
    <property type="entry name" value="PDI_a_PDI_a'_C"/>
    <property type="match status" value="1"/>
</dbReference>
<dbReference type="PANTHER" id="PTHR18929:SF240">
    <property type="entry name" value="PROTEIN DISULFIDE-ISOMERASE"/>
    <property type="match status" value="1"/>
</dbReference>
<evidence type="ECO:0000259" key="15">
    <source>
        <dbReference type="PROSITE" id="PS51352"/>
    </source>
</evidence>
<feature type="compositionally biased region" description="Acidic residues" evidence="14">
    <location>
        <begin position="482"/>
        <end position="503"/>
    </location>
</feature>
<evidence type="ECO:0000256" key="9">
    <source>
        <dbReference type="ARBA" id="ARBA00023235"/>
    </source>
</evidence>
<feature type="region of interest" description="Disordered" evidence="14">
    <location>
        <begin position="471"/>
        <end position="510"/>
    </location>
</feature>
<dbReference type="EMBL" id="VIIS01000788">
    <property type="protein sequence ID" value="KAF0305021.1"/>
    <property type="molecule type" value="Genomic_DNA"/>
</dbReference>
<evidence type="ECO:0000256" key="6">
    <source>
        <dbReference type="ARBA" id="ARBA00022737"/>
    </source>
</evidence>
<dbReference type="Gene3D" id="3.40.30.10">
    <property type="entry name" value="Glutaredoxin"/>
    <property type="match status" value="4"/>
</dbReference>
<evidence type="ECO:0000256" key="4">
    <source>
        <dbReference type="ARBA" id="ARBA00012723"/>
    </source>
</evidence>
<dbReference type="EC" id="5.3.4.1" evidence="4 13"/>
<comment type="catalytic activity">
    <reaction evidence="1 13">
        <text>Catalyzes the rearrangement of -S-S- bonds in proteins.</text>
        <dbReference type="EC" id="5.3.4.1"/>
    </reaction>
</comment>
<dbReference type="InterPro" id="IPR036249">
    <property type="entry name" value="Thioredoxin-like_sf"/>
</dbReference>
<comment type="similarity">
    <text evidence="3 12">Belongs to the protein disulfide isomerase family.</text>
</comment>
<dbReference type="InterPro" id="IPR005788">
    <property type="entry name" value="PDI_thioredoxin-like_dom"/>
</dbReference>
<keyword evidence="10 11" id="KW-0676">Redox-active center</keyword>
<evidence type="ECO:0000256" key="2">
    <source>
        <dbReference type="ARBA" id="ARBA00004319"/>
    </source>
</evidence>
<comment type="caution">
    <text evidence="16">The sequence shown here is derived from an EMBL/GenBank/DDBJ whole genome shotgun (WGS) entry which is preliminary data.</text>
</comment>
<feature type="signal peptide" evidence="13">
    <location>
        <begin position="1"/>
        <end position="18"/>
    </location>
</feature>
<evidence type="ECO:0000256" key="13">
    <source>
        <dbReference type="RuleBase" id="RU361130"/>
    </source>
</evidence>
<gene>
    <name evidence="16" type="primary">pdi-2</name>
    <name evidence="16" type="ORF">FJT64_023286</name>
</gene>
<feature type="chain" id="PRO_5034170128" description="Protein disulfide-isomerase" evidence="13">
    <location>
        <begin position="19"/>
        <end position="510"/>
    </location>
</feature>